<evidence type="ECO:0000256" key="1">
    <source>
        <dbReference type="ARBA" id="ARBA00002061"/>
    </source>
</evidence>
<comment type="similarity">
    <text evidence="3">Belongs to the YajC family.</text>
</comment>
<dbReference type="Proteomes" id="UP000648722">
    <property type="component" value="Unassembled WGS sequence"/>
</dbReference>
<sequence length="127" mass="13993">MPAFLDSVTLAAAGGGGGMGALLIQLFPFVLIFVVFYFLLIRPQQQRVKKHREMVEALRRGDEVVTAGGLIGKVTRVADGELTVELAQGVRVKVVRHTISEVRARTEPSRSRRSEDDADDSDEEQRS</sequence>
<feature type="transmembrane region" description="Helical" evidence="14">
    <location>
        <begin position="20"/>
        <end position="40"/>
    </location>
</feature>
<keyword evidence="6" id="KW-0813">Transport</keyword>
<evidence type="ECO:0000256" key="12">
    <source>
        <dbReference type="ARBA" id="ARBA00023136"/>
    </source>
</evidence>
<feature type="region of interest" description="Disordered" evidence="13">
    <location>
        <begin position="103"/>
        <end position="127"/>
    </location>
</feature>
<comment type="caution">
    <text evidence="15">The sequence shown here is derived from an EMBL/GenBank/DDBJ whole genome shotgun (WGS) entry which is preliminary data.</text>
</comment>
<protein>
    <recommendedName>
        <fullName evidence="5">Sec translocon accessory complex subunit YajC</fullName>
    </recommendedName>
</protein>
<evidence type="ECO:0000256" key="6">
    <source>
        <dbReference type="ARBA" id="ARBA00022448"/>
    </source>
</evidence>
<keyword evidence="8 14" id="KW-0812">Transmembrane</keyword>
<evidence type="ECO:0000256" key="8">
    <source>
        <dbReference type="ARBA" id="ARBA00022692"/>
    </source>
</evidence>
<dbReference type="PANTHER" id="PTHR33909">
    <property type="entry name" value="SEC TRANSLOCON ACCESSORY COMPLEX SUBUNIT YAJC"/>
    <property type="match status" value="1"/>
</dbReference>
<name>A0ABQ1XRX7_9PROT</name>
<feature type="compositionally biased region" description="Basic and acidic residues" evidence="13">
    <location>
        <begin position="103"/>
        <end position="115"/>
    </location>
</feature>
<evidence type="ECO:0000256" key="11">
    <source>
        <dbReference type="ARBA" id="ARBA00023010"/>
    </source>
</evidence>
<dbReference type="NCBIfam" id="TIGR00739">
    <property type="entry name" value="yajC"/>
    <property type="match status" value="1"/>
</dbReference>
<dbReference type="SMART" id="SM01323">
    <property type="entry name" value="YajC"/>
    <property type="match status" value="1"/>
</dbReference>
<dbReference type="Pfam" id="PF02699">
    <property type="entry name" value="YajC"/>
    <property type="match status" value="1"/>
</dbReference>
<keyword evidence="10 14" id="KW-1133">Transmembrane helix</keyword>
<evidence type="ECO:0000256" key="2">
    <source>
        <dbReference type="ARBA" id="ARBA00004162"/>
    </source>
</evidence>
<dbReference type="RefSeq" id="WP_188452136.1">
    <property type="nucleotide sequence ID" value="NZ_BMFS01000007.1"/>
</dbReference>
<dbReference type="InterPro" id="IPR003849">
    <property type="entry name" value="Preprotein_translocase_YajC"/>
</dbReference>
<dbReference type="PANTHER" id="PTHR33909:SF1">
    <property type="entry name" value="SEC TRANSLOCON ACCESSORY COMPLEX SUBUNIT YAJC"/>
    <property type="match status" value="1"/>
</dbReference>
<proteinExistence type="inferred from homology"/>
<evidence type="ECO:0000256" key="14">
    <source>
        <dbReference type="SAM" id="Phobius"/>
    </source>
</evidence>
<evidence type="ECO:0000256" key="7">
    <source>
        <dbReference type="ARBA" id="ARBA00022475"/>
    </source>
</evidence>
<evidence type="ECO:0000256" key="4">
    <source>
        <dbReference type="ARBA" id="ARBA00011718"/>
    </source>
</evidence>
<evidence type="ECO:0000256" key="13">
    <source>
        <dbReference type="SAM" id="MobiDB-lite"/>
    </source>
</evidence>
<keyword evidence="9" id="KW-0653">Protein transport</keyword>
<evidence type="ECO:0000256" key="5">
    <source>
        <dbReference type="ARBA" id="ARBA00014962"/>
    </source>
</evidence>
<evidence type="ECO:0000313" key="16">
    <source>
        <dbReference type="Proteomes" id="UP000648722"/>
    </source>
</evidence>
<comment type="subunit">
    <text evidence="4">Part of the SecDF-YidC-YajC translocase complex. The SecDF-YidC-YajC translocase forms a supercomplex with SecYEG, called the holo-translocon (HTL).</text>
</comment>
<evidence type="ECO:0000256" key="3">
    <source>
        <dbReference type="ARBA" id="ARBA00006742"/>
    </source>
</evidence>
<accession>A0ABQ1XRX7</accession>
<gene>
    <name evidence="15" type="ORF">GCM10007420_16810</name>
</gene>
<evidence type="ECO:0000313" key="15">
    <source>
        <dbReference type="EMBL" id="GGH01394.1"/>
    </source>
</evidence>
<comment type="subcellular location">
    <subcellularLocation>
        <location evidence="2">Cell membrane</location>
        <topology evidence="2">Single-pass membrane protein</topology>
    </subcellularLocation>
</comment>
<evidence type="ECO:0000256" key="10">
    <source>
        <dbReference type="ARBA" id="ARBA00022989"/>
    </source>
</evidence>
<dbReference type="EMBL" id="BMFS01000007">
    <property type="protein sequence ID" value="GGH01394.1"/>
    <property type="molecule type" value="Genomic_DNA"/>
</dbReference>
<keyword evidence="16" id="KW-1185">Reference proteome</keyword>
<organism evidence="15 16">
    <name type="scientific">Glycocaulis albus</name>
    <dbReference type="NCBI Taxonomy" id="1382801"/>
    <lineage>
        <taxon>Bacteria</taxon>
        <taxon>Pseudomonadati</taxon>
        <taxon>Pseudomonadota</taxon>
        <taxon>Alphaproteobacteria</taxon>
        <taxon>Maricaulales</taxon>
        <taxon>Maricaulaceae</taxon>
        <taxon>Glycocaulis</taxon>
    </lineage>
</organism>
<keyword evidence="11" id="KW-0811">Translocation</keyword>
<keyword evidence="7" id="KW-1003">Cell membrane</keyword>
<keyword evidence="12 14" id="KW-0472">Membrane</keyword>
<reference evidence="16" key="1">
    <citation type="journal article" date="2019" name="Int. J. Syst. Evol. Microbiol.">
        <title>The Global Catalogue of Microorganisms (GCM) 10K type strain sequencing project: providing services to taxonomists for standard genome sequencing and annotation.</title>
        <authorList>
            <consortium name="The Broad Institute Genomics Platform"/>
            <consortium name="The Broad Institute Genome Sequencing Center for Infectious Disease"/>
            <person name="Wu L."/>
            <person name="Ma J."/>
        </authorList>
    </citation>
    <scope>NUCLEOTIDE SEQUENCE [LARGE SCALE GENOMIC DNA]</scope>
    <source>
        <strain evidence="16">CGMCC 1.12766</strain>
    </source>
</reference>
<evidence type="ECO:0000256" key="9">
    <source>
        <dbReference type="ARBA" id="ARBA00022927"/>
    </source>
</evidence>
<comment type="function">
    <text evidence="1">The SecYEG-SecDF-YajC-YidC holo-translocon (HTL) protein secretase/insertase is a supercomplex required for protein secretion, insertion of proteins into membranes, and assembly of membrane protein complexes. While the SecYEG complex is essential for assembly of a number of proteins and complexes, the SecDF-YajC-YidC subcomplex facilitates these functions.</text>
</comment>
<feature type="compositionally biased region" description="Acidic residues" evidence="13">
    <location>
        <begin position="116"/>
        <end position="127"/>
    </location>
</feature>
<dbReference type="PRINTS" id="PR01853">
    <property type="entry name" value="YAJCTRNLCASE"/>
</dbReference>